<protein>
    <submittedName>
        <fullName evidence="1">Uncharacterized protein</fullName>
    </submittedName>
</protein>
<dbReference type="AlphaFoldDB" id="A0A0F9EMU5"/>
<reference evidence="1" key="1">
    <citation type="journal article" date="2015" name="Nature">
        <title>Complex archaea that bridge the gap between prokaryotes and eukaryotes.</title>
        <authorList>
            <person name="Spang A."/>
            <person name="Saw J.H."/>
            <person name="Jorgensen S.L."/>
            <person name="Zaremba-Niedzwiedzka K."/>
            <person name="Martijn J."/>
            <person name="Lind A.E."/>
            <person name="van Eijk R."/>
            <person name="Schleper C."/>
            <person name="Guy L."/>
            <person name="Ettema T.J."/>
        </authorList>
    </citation>
    <scope>NUCLEOTIDE SEQUENCE</scope>
</reference>
<dbReference type="EMBL" id="LAZR01024374">
    <property type="protein sequence ID" value="KKL75354.1"/>
    <property type="molecule type" value="Genomic_DNA"/>
</dbReference>
<gene>
    <name evidence="1" type="ORF">LCGC14_2055730</name>
</gene>
<accession>A0A0F9EMU5</accession>
<name>A0A0F9EMU5_9ZZZZ</name>
<organism evidence="1">
    <name type="scientific">marine sediment metagenome</name>
    <dbReference type="NCBI Taxonomy" id="412755"/>
    <lineage>
        <taxon>unclassified sequences</taxon>
        <taxon>metagenomes</taxon>
        <taxon>ecological metagenomes</taxon>
    </lineage>
</organism>
<evidence type="ECO:0000313" key="1">
    <source>
        <dbReference type="EMBL" id="KKL75354.1"/>
    </source>
</evidence>
<sequence length="173" mass="20459">MKIPPKFNIKDWQAYVFNAVKRETGKPWGVKPHVIAAWTRKLKDLLRDEVNPYMLALGIDVLALNWDAWRMTSPWEVLTPGSLFLPFRRYPRPMSFWRAVWFSRYAQTKHEVMYYNYHMIQLEVAFEIPEGDWGQTELTKRSRQALAKAEEVVTKRGDSAAFKIHWLADRLST</sequence>
<comment type="caution">
    <text evidence="1">The sequence shown here is derived from an EMBL/GenBank/DDBJ whole genome shotgun (WGS) entry which is preliminary data.</text>
</comment>
<proteinExistence type="predicted"/>